<dbReference type="SUPFAM" id="SSF53474">
    <property type="entry name" value="alpha/beta-Hydrolases"/>
    <property type="match status" value="1"/>
</dbReference>
<accession>A0A7W6LCL2</accession>
<comment type="caution">
    <text evidence="1">The sequence shown here is derived from an EMBL/GenBank/DDBJ whole genome shotgun (WGS) entry which is preliminary data.</text>
</comment>
<reference evidence="1 2" key="1">
    <citation type="submission" date="2020-08" db="EMBL/GenBank/DDBJ databases">
        <title>Genomic Encyclopedia of Type Strains, Phase IV (KMG-IV): sequencing the most valuable type-strain genomes for metagenomic binning, comparative biology and taxonomic classification.</title>
        <authorList>
            <person name="Goeker M."/>
        </authorList>
    </citation>
    <scope>NUCLEOTIDE SEQUENCE [LARGE SCALE GENOMIC DNA]</scope>
    <source>
        <strain evidence="1 2">DSM 29514</strain>
    </source>
</reference>
<gene>
    <name evidence="1" type="ORF">GGQ72_000206</name>
</gene>
<dbReference type="AlphaFoldDB" id="A0A7W6LCL2"/>
<name>A0A7W6LCL2_9HYPH</name>
<organism evidence="1 2">
    <name type="scientific">Rhizobium rhizoryzae</name>
    <dbReference type="NCBI Taxonomy" id="451876"/>
    <lineage>
        <taxon>Bacteria</taxon>
        <taxon>Pseudomonadati</taxon>
        <taxon>Pseudomonadota</taxon>
        <taxon>Alphaproteobacteria</taxon>
        <taxon>Hyphomicrobiales</taxon>
        <taxon>Rhizobiaceae</taxon>
        <taxon>Rhizobium/Agrobacterium group</taxon>
        <taxon>Rhizobium</taxon>
    </lineage>
</organism>
<dbReference type="Gene3D" id="3.40.50.1820">
    <property type="entry name" value="alpha/beta hydrolase"/>
    <property type="match status" value="1"/>
</dbReference>
<dbReference type="Pfam" id="PF05990">
    <property type="entry name" value="DUF900"/>
    <property type="match status" value="1"/>
</dbReference>
<proteinExistence type="predicted"/>
<dbReference type="PANTHER" id="PTHR36513:SF1">
    <property type="entry name" value="TRANSMEMBRANE PROTEIN"/>
    <property type="match status" value="1"/>
</dbReference>
<dbReference type="InterPro" id="IPR029058">
    <property type="entry name" value="AB_hydrolase_fold"/>
</dbReference>
<keyword evidence="2" id="KW-1185">Reference proteome</keyword>
<dbReference type="Proteomes" id="UP000519897">
    <property type="component" value="Unassembled WGS sequence"/>
</dbReference>
<protein>
    <submittedName>
        <fullName evidence="1">Pimeloyl-ACP methyl ester carboxylesterase</fullName>
    </submittedName>
</protein>
<evidence type="ECO:0000313" key="1">
    <source>
        <dbReference type="EMBL" id="MBB4141707.1"/>
    </source>
</evidence>
<sequence>MREVQGLADGDQNPLSISPKGDVLIFVHGYNNTIEAVLTRMRRLRNNLRAEGWRGEIISFDWPSANQVLNYLEDRADGAEVALSLVTKGITLLSEGQKAGCKTNIHVLAHSAGAYVTMEAFVQAEKKGELFKRDWRIGQVAFIGADVSAGSLTETSDWSNPMFRRIMRLTNYSSPYDAALAVSNAKRLGTAPRTGRVGLPEGASSKAVNVNCSDYFSGLKPPAVSDGSSWTHSWHFGDRVFARDLAMTLEGAIDRRALPTRKLINGELYLQDKPRPAFQSEWDIKQTAQYADARTS</sequence>
<evidence type="ECO:0000313" key="2">
    <source>
        <dbReference type="Proteomes" id="UP000519897"/>
    </source>
</evidence>
<dbReference type="PANTHER" id="PTHR36513">
    <property type="entry name" value="ABC TRANSMEMBRANE TYPE-1 DOMAIN-CONTAINING PROTEIN"/>
    <property type="match status" value="1"/>
</dbReference>
<dbReference type="InterPro" id="IPR010297">
    <property type="entry name" value="DUF900_hydrolase"/>
</dbReference>
<dbReference type="EMBL" id="JACIEC010000001">
    <property type="protein sequence ID" value="MBB4141707.1"/>
    <property type="molecule type" value="Genomic_DNA"/>
</dbReference>